<accession>A0A445E5U0</accession>
<evidence type="ECO:0000313" key="4">
    <source>
        <dbReference type="Proteomes" id="UP000289738"/>
    </source>
</evidence>
<dbReference type="SUPFAM" id="SSF49899">
    <property type="entry name" value="Concanavalin A-like lectins/glucanases"/>
    <property type="match status" value="1"/>
</dbReference>
<dbReference type="AlphaFoldDB" id="A0A445E5U0"/>
<organism evidence="3 4">
    <name type="scientific">Arachis hypogaea</name>
    <name type="common">Peanut</name>
    <dbReference type="NCBI Taxonomy" id="3818"/>
    <lineage>
        <taxon>Eukaryota</taxon>
        <taxon>Viridiplantae</taxon>
        <taxon>Streptophyta</taxon>
        <taxon>Embryophyta</taxon>
        <taxon>Tracheophyta</taxon>
        <taxon>Spermatophyta</taxon>
        <taxon>Magnoliopsida</taxon>
        <taxon>eudicotyledons</taxon>
        <taxon>Gunneridae</taxon>
        <taxon>Pentapetalae</taxon>
        <taxon>rosids</taxon>
        <taxon>fabids</taxon>
        <taxon>Fabales</taxon>
        <taxon>Fabaceae</taxon>
        <taxon>Papilionoideae</taxon>
        <taxon>50 kb inversion clade</taxon>
        <taxon>dalbergioids sensu lato</taxon>
        <taxon>Dalbergieae</taxon>
        <taxon>Pterocarpus clade</taxon>
        <taxon>Arachis</taxon>
    </lineage>
</organism>
<keyword evidence="2" id="KW-0812">Transmembrane</keyword>
<keyword evidence="1" id="KW-0175">Coiled coil</keyword>
<keyword evidence="2" id="KW-0472">Membrane</keyword>
<comment type="caution">
    <text evidence="3">The sequence shown here is derived from an EMBL/GenBank/DDBJ whole genome shotgun (WGS) entry which is preliminary data.</text>
</comment>
<dbReference type="Proteomes" id="UP000289738">
    <property type="component" value="Chromosome A02"/>
</dbReference>
<evidence type="ECO:0000313" key="3">
    <source>
        <dbReference type="EMBL" id="RYR70826.1"/>
    </source>
</evidence>
<dbReference type="EMBL" id="SDMP01000002">
    <property type="protein sequence ID" value="RYR70826.1"/>
    <property type="molecule type" value="Genomic_DNA"/>
</dbReference>
<proteinExistence type="predicted"/>
<gene>
    <name evidence="3" type="ORF">Ahy_A02g005129</name>
</gene>
<reference evidence="3 4" key="1">
    <citation type="submission" date="2019-01" db="EMBL/GenBank/DDBJ databases">
        <title>Sequencing of cultivated peanut Arachis hypogaea provides insights into genome evolution and oil improvement.</title>
        <authorList>
            <person name="Chen X."/>
        </authorList>
    </citation>
    <scope>NUCLEOTIDE SEQUENCE [LARGE SCALE GENOMIC DNA]</scope>
    <source>
        <strain evidence="4">cv. Fuhuasheng</strain>
        <tissue evidence="3">Leaves</tissue>
    </source>
</reference>
<keyword evidence="2" id="KW-1133">Transmembrane helix</keyword>
<keyword evidence="4" id="KW-1185">Reference proteome</keyword>
<evidence type="ECO:0000256" key="2">
    <source>
        <dbReference type="SAM" id="Phobius"/>
    </source>
</evidence>
<feature type="coiled-coil region" evidence="1">
    <location>
        <begin position="118"/>
        <end position="152"/>
    </location>
</feature>
<dbReference type="InterPro" id="IPR013320">
    <property type="entry name" value="ConA-like_dom_sf"/>
</dbReference>
<evidence type="ECO:0000256" key="1">
    <source>
        <dbReference type="SAM" id="Coils"/>
    </source>
</evidence>
<name>A0A445E5U0_ARAHY</name>
<dbReference type="STRING" id="3818.A0A445E5U0"/>
<sequence length="286" mass="31916">MSCTPLHSTKGTTSSPTPNSSSVPFCHPTIFAPASFSTFFSLSITNLNPSSINVGLAFLISTTTTPSLSICSYCQPQLRQSWRDGEGVGVVAIAVRAAKLETELARLQHDSISDMSTIEEMMTEAVELRKLLPEMESKVELLDREVEFLKMDKFLSKEKIRDLEKIIGALEKKELGYGGEELKKSKEGEKSLELFVARLKEEARVAENVIRELNQKVDTVNGGVNKNGVIARDKKRVKDLNIQWPVVVAGSTIVATTAVICVFYEKHSIIFFVMKHDFDKPYKRIR</sequence>
<feature type="transmembrane region" description="Helical" evidence="2">
    <location>
        <begin position="242"/>
        <end position="264"/>
    </location>
</feature>
<protein>
    <submittedName>
        <fullName evidence="3">Uncharacterized protein</fullName>
    </submittedName>
</protein>